<dbReference type="SUPFAM" id="SSF57701">
    <property type="entry name" value="Zn2/Cys6 DNA-binding domain"/>
    <property type="match status" value="1"/>
</dbReference>
<dbReference type="EMBL" id="JAOQAZ010000010">
    <property type="protein sequence ID" value="KAJ4263508.1"/>
    <property type="molecule type" value="Genomic_DNA"/>
</dbReference>
<evidence type="ECO:0000259" key="3">
    <source>
        <dbReference type="PROSITE" id="PS50048"/>
    </source>
</evidence>
<evidence type="ECO:0000256" key="1">
    <source>
        <dbReference type="ARBA" id="ARBA00023242"/>
    </source>
</evidence>
<dbReference type="GO" id="GO:0008270">
    <property type="term" value="F:zinc ion binding"/>
    <property type="evidence" value="ECO:0007669"/>
    <property type="project" value="InterPro"/>
</dbReference>
<evidence type="ECO:0000313" key="5">
    <source>
        <dbReference type="Proteomes" id="UP001152049"/>
    </source>
</evidence>
<dbReference type="CDD" id="cd00067">
    <property type="entry name" value="GAL4"/>
    <property type="match status" value="1"/>
</dbReference>
<dbReference type="InterPro" id="IPR053178">
    <property type="entry name" value="Osmoadaptation_assoc"/>
</dbReference>
<feature type="domain" description="Zn(2)-C6 fungal-type" evidence="3">
    <location>
        <begin position="9"/>
        <end position="44"/>
    </location>
</feature>
<evidence type="ECO:0000256" key="2">
    <source>
        <dbReference type="SAM" id="MobiDB-lite"/>
    </source>
</evidence>
<feature type="compositionally biased region" description="Low complexity" evidence="2">
    <location>
        <begin position="69"/>
        <end position="87"/>
    </location>
</feature>
<dbReference type="InterPro" id="IPR036864">
    <property type="entry name" value="Zn2-C6_fun-type_DNA-bd_sf"/>
</dbReference>
<dbReference type="Proteomes" id="UP001152049">
    <property type="component" value="Unassembled WGS sequence"/>
</dbReference>
<dbReference type="PANTHER" id="PTHR38111">
    <property type="entry name" value="ZN(2)-C6 FUNGAL-TYPE DOMAIN-CONTAINING PROTEIN-RELATED"/>
    <property type="match status" value="1"/>
</dbReference>
<dbReference type="GO" id="GO:0000981">
    <property type="term" value="F:DNA-binding transcription factor activity, RNA polymerase II-specific"/>
    <property type="evidence" value="ECO:0007669"/>
    <property type="project" value="InterPro"/>
</dbReference>
<protein>
    <recommendedName>
        <fullName evidence="3">Zn(2)-C6 fungal-type domain-containing protein</fullName>
    </recommendedName>
</protein>
<dbReference type="Gene3D" id="4.10.240.10">
    <property type="entry name" value="Zn(2)-C6 fungal-type DNA-binding domain"/>
    <property type="match status" value="1"/>
</dbReference>
<dbReference type="PROSITE" id="PS50048">
    <property type="entry name" value="ZN2_CY6_FUNGAL_2"/>
    <property type="match status" value="1"/>
</dbReference>
<dbReference type="InterPro" id="IPR001138">
    <property type="entry name" value="Zn2Cys6_DnaBD"/>
</dbReference>
<sequence>MAGVPTGRGCDACRKQKKKTDNTIKCDQAKPACARCARLKIPCTGSGVQRFMFKSENSQAAGKRSRALVPVNTGSPPSPGPSNEQSSMTGELVHIIELQDTGYDVSTYGWFVKDLPRHIGSSPPLDAAIKAFVASFNVLRNKALEVNALDRYVYALKSLRESMQDPKQATSSDNMCSIYLVSICQEWMGNTGENAKHNEVLMHLLKRAVLDSNLDPSNRHFMQTIFGVVVIESYSNPNVELGPWFWQAMTILGKSTRPLKSGDGTSFACLDVGTMGEVSYFIRDPDRYLYQIRCTYSLLQHEHPRLIPAVEAAVANAKRPEATSLERRWGIRFQAAHAVTLTLAIILNRIMQSYDDDTALRLDAERYCDEVIELAKSASFNRPIAASSMATPLSIAYASMGDYRKSELKTLLMEYQSDFPGMNYVGDSAVIKAGFENVERRNRNRVRLQELQDAGNFNTESDIMEIVDDGPGCIIL</sequence>
<accession>A0A9W8VE97</accession>
<keyword evidence="5" id="KW-1185">Reference proteome</keyword>
<dbReference type="OrthoDB" id="4314040at2759"/>
<dbReference type="SMART" id="SM00066">
    <property type="entry name" value="GAL4"/>
    <property type="match status" value="1"/>
</dbReference>
<proteinExistence type="predicted"/>
<comment type="caution">
    <text evidence="4">The sequence shown here is derived from an EMBL/GenBank/DDBJ whole genome shotgun (WGS) entry which is preliminary data.</text>
</comment>
<keyword evidence="1" id="KW-0539">Nucleus</keyword>
<name>A0A9W8VE97_9HYPO</name>
<dbReference type="AlphaFoldDB" id="A0A9W8VE97"/>
<evidence type="ECO:0000313" key="4">
    <source>
        <dbReference type="EMBL" id="KAJ4263508.1"/>
    </source>
</evidence>
<dbReference type="PANTHER" id="PTHR38111:SF11">
    <property type="entry name" value="TRANSCRIPTION FACTOR DOMAIN-CONTAINING PROTEIN-RELATED"/>
    <property type="match status" value="1"/>
</dbReference>
<organism evidence="4 5">
    <name type="scientific">Fusarium torreyae</name>
    <dbReference type="NCBI Taxonomy" id="1237075"/>
    <lineage>
        <taxon>Eukaryota</taxon>
        <taxon>Fungi</taxon>
        <taxon>Dikarya</taxon>
        <taxon>Ascomycota</taxon>
        <taxon>Pezizomycotina</taxon>
        <taxon>Sordariomycetes</taxon>
        <taxon>Hypocreomycetidae</taxon>
        <taxon>Hypocreales</taxon>
        <taxon>Nectriaceae</taxon>
        <taxon>Fusarium</taxon>
    </lineage>
</organism>
<feature type="region of interest" description="Disordered" evidence="2">
    <location>
        <begin position="56"/>
        <end position="88"/>
    </location>
</feature>
<gene>
    <name evidence="4" type="ORF">NW762_006327</name>
</gene>
<reference evidence="4" key="1">
    <citation type="submission" date="2022-09" db="EMBL/GenBank/DDBJ databases">
        <title>Fusarium specimens isolated from Avocado Roots.</title>
        <authorList>
            <person name="Stajich J."/>
            <person name="Roper C."/>
            <person name="Heimlech-Rivalta G."/>
        </authorList>
    </citation>
    <scope>NUCLEOTIDE SEQUENCE</scope>
    <source>
        <strain evidence="4">CF00136</strain>
    </source>
</reference>